<reference evidence="2" key="1">
    <citation type="submission" date="2025-08" db="UniProtKB">
        <authorList>
            <consortium name="RefSeq"/>
        </authorList>
    </citation>
    <scope>IDENTIFICATION</scope>
</reference>
<dbReference type="KEGG" id="pavi:110774002"/>
<accession>A0A6P5U4I9</accession>
<dbReference type="RefSeq" id="XP_021834212.1">
    <property type="nucleotide sequence ID" value="XM_021978520.1"/>
</dbReference>
<evidence type="ECO:0000313" key="1">
    <source>
        <dbReference type="Proteomes" id="UP000515124"/>
    </source>
</evidence>
<proteinExistence type="predicted"/>
<name>A0A6P5U4I9_PRUAV</name>
<dbReference type="PANTHER" id="PTHR36350">
    <property type="entry name" value="TRANSMEMBRANE PROTEIN"/>
    <property type="match status" value="1"/>
</dbReference>
<sequence>MVNFSKNFSVRTNFSLNPHLAEKFPDYKKLQSVIGKLEMSGKEAQAVEILKNATAKARNEGRNHEAYEYEMLLVEMLIYKGDFKEGLGRECLRHVEISDAQRPLFKAIVHIIECNKNEGTKY</sequence>
<dbReference type="AlphaFoldDB" id="A0A6P5U4I9"/>
<evidence type="ECO:0000313" key="2">
    <source>
        <dbReference type="RefSeq" id="XP_021834212.1"/>
    </source>
</evidence>
<dbReference type="PANTHER" id="PTHR36350:SF3">
    <property type="entry name" value="TRANSMEMBRANE PROTEIN"/>
    <property type="match status" value="1"/>
</dbReference>
<gene>
    <name evidence="2" type="primary">LOC110774002</name>
</gene>
<organism evidence="1 2">
    <name type="scientific">Prunus avium</name>
    <name type="common">Cherry</name>
    <name type="synonym">Cerasus avium</name>
    <dbReference type="NCBI Taxonomy" id="42229"/>
    <lineage>
        <taxon>Eukaryota</taxon>
        <taxon>Viridiplantae</taxon>
        <taxon>Streptophyta</taxon>
        <taxon>Embryophyta</taxon>
        <taxon>Tracheophyta</taxon>
        <taxon>Spermatophyta</taxon>
        <taxon>Magnoliopsida</taxon>
        <taxon>eudicotyledons</taxon>
        <taxon>Gunneridae</taxon>
        <taxon>Pentapetalae</taxon>
        <taxon>rosids</taxon>
        <taxon>fabids</taxon>
        <taxon>Rosales</taxon>
        <taxon>Rosaceae</taxon>
        <taxon>Amygdaloideae</taxon>
        <taxon>Amygdaleae</taxon>
        <taxon>Prunus</taxon>
    </lineage>
</organism>
<dbReference type="GeneID" id="110774002"/>
<dbReference type="Proteomes" id="UP000515124">
    <property type="component" value="Unplaced"/>
</dbReference>
<protein>
    <submittedName>
        <fullName evidence="2">Uncharacterized protein LOC110774002</fullName>
    </submittedName>
</protein>
<keyword evidence="1" id="KW-1185">Reference proteome</keyword>